<feature type="transmembrane region" description="Helical" evidence="7">
    <location>
        <begin position="338"/>
        <end position="361"/>
    </location>
</feature>
<evidence type="ECO:0000313" key="9">
    <source>
        <dbReference type="EMBL" id="HJG36723.1"/>
    </source>
</evidence>
<feature type="transmembrane region" description="Helical" evidence="7">
    <location>
        <begin position="63"/>
        <end position="88"/>
    </location>
</feature>
<name>A0A921LS07_9ACTN</name>
<accession>A0A921LS07</accession>
<gene>
    <name evidence="9" type="ORF">K8V70_02505</name>
</gene>
<feature type="transmembrane region" description="Helical" evidence="7">
    <location>
        <begin position="367"/>
        <end position="390"/>
    </location>
</feature>
<evidence type="ECO:0000256" key="5">
    <source>
        <dbReference type="ARBA" id="ARBA00023136"/>
    </source>
</evidence>
<feature type="domain" description="Major facilitator superfamily (MFS) profile" evidence="8">
    <location>
        <begin position="67"/>
        <end position="582"/>
    </location>
</feature>
<dbReference type="RefSeq" id="WP_273189047.1">
    <property type="nucleotide sequence ID" value="NZ_DYUZ01000009.1"/>
</dbReference>
<feature type="transmembrane region" description="Helical" evidence="7">
    <location>
        <begin position="478"/>
        <end position="496"/>
    </location>
</feature>
<dbReference type="Pfam" id="PF07690">
    <property type="entry name" value="MFS_1"/>
    <property type="match status" value="1"/>
</dbReference>
<evidence type="ECO:0000256" key="2">
    <source>
        <dbReference type="ARBA" id="ARBA00022448"/>
    </source>
</evidence>
<evidence type="ECO:0000256" key="3">
    <source>
        <dbReference type="ARBA" id="ARBA00022692"/>
    </source>
</evidence>
<feature type="transmembrane region" description="Helical" evidence="7">
    <location>
        <begin position="137"/>
        <end position="158"/>
    </location>
</feature>
<comment type="subcellular location">
    <subcellularLocation>
        <location evidence="1">Cell membrane</location>
        <topology evidence="1">Multi-pass membrane protein</topology>
    </subcellularLocation>
</comment>
<feature type="transmembrane region" description="Helical" evidence="7">
    <location>
        <begin position="164"/>
        <end position="184"/>
    </location>
</feature>
<evidence type="ECO:0000259" key="8">
    <source>
        <dbReference type="PROSITE" id="PS50850"/>
    </source>
</evidence>
<dbReference type="PANTHER" id="PTHR42718:SF9">
    <property type="entry name" value="MAJOR FACILITATOR SUPERFAMILY MULTIDRUG TRANSPORTER MFSC"/>
    <property type="match status" value="1"/>
</dbReference>
<dbReference type="SUPFAM" id="SSF103473">
    <property type="entry name" value="MFS general substrate transporter"/>
    <property type="match status" value="1"/>
</dbReference>
<dbReference type="PROSITE" id="PS50850">
    <property type="entry name" value="MFS"/>
    <property type="match status" value="1"/>
</dbReference>
<reference evidence="9" key="2">
    <citation type="submission" date="2021-09" db="EMBL/GenBank/DDBJ databases">
        <authorList>
            <person name="Gilroy R."/>
        </authorList>
    </citation>
    <scope>NUCLEOTIDE SEQUENCE</scope>
    <source>
        <strain evidence="9">ChiHjej13B12-9602</strain>
    </source>
</reference>
<keyword evidence="2" id="KW-0813">Transport</keyword>
<dbReference type="InterPro" id="IPR011701">
    <property type="entry name" value="MFS"/>
</dbReference>
<feature type="transmembrane region" description="Helical" evidence="7">
    <location>
        <begin position="286"/>
        <end position="313"/>
    </location>
</feature>
<sequence length="602" mass="60532">MNTTQQSRAARSVGPVCAAAGAPAAGVGDAPVSTATAPASNLATKEARHRPAKQASAPSASRFLLLPIIILILAQMGATGDNGALSLATASLTSDLGATTAQIQLANMIYPLVGGAFMVAGGLAGTMVGWKKTFRGGILLCALGEVVLALAPSMNVFIWGGRVLVGLGASFMIPSVLGLIPLIYQGHDRVIAFGAIGAASGLSALLPLALGVVMQVSGMHVTFLVLAGYFALVFAASFSLPAIEQPRERSGFDGVGVALAASGLFLVLIGLSGISSWGLIAPLSGAPFTILGISPALPMVVAGIVVLGVLVAYERRVEARGGIAVLPSAFLTDPQVRAGLVACALTFFFMGAQSILMAPYLQLVAGWSPVAVGTISIVTGVPTFALALGIPKFMPHASPRRVIQAGYVAMAAALGIMALSVTENGASAPLVYLGAFMAGVGAGTVSSHASNVVAMALPEREASQSGGIQSTMRNVGQALGVALLGAVLIFGITGTVRSRAASDSSVSPQVSDALGNVSIDLGSNRTFEDEIAGISMTDAERKELVSIESAARLDAVRLAYAVGAVVVLAGLITTPAIQGEGSSGHSGSKRAKARAAKGGRSQ</sequence>
<feature type="transmembrane region" description="Helical" evidence="7">
    <location>
        <begin position="402"/>
        <end position="421"/>
    </location>
</feature>
<keyword evidence="5 7" id="KW-0472">Membrane</keyword>
<dbReference type="InterPro" id="IPR020846">
    <property type="entry name" value="MFS_dom"/>
</dbReference>
<dbReference type="Gene3D" id="1.20.1250.20">
    <property type="entry name" value="MFS general substrate transporter like domains"/>
    <property type="match status" value="1"/>
</dbReference>
<dbReference type="InterPro" id="IPR036259">
    <property type="entry name" value="MFS_trans_sf"/>
</dbReference>
<feature type="region of interest" description="Disordered" evidence="6">
    <location>
        <begin position="578"/>
        <end position="602"/>
    </location>
</feature>
<keyword evidence="3 7" id="KW-0812">Transmembrane</keyword>
<feature type="transmembrane region" description="Helical" evidence="7">
    <location>
        <begin position="433"/>
        <end position="457"/>
    </location>
</feature>
<feature type="transmembrane region" description="Helical" evidence="7">
    <location>
        <begin position="220"/>
        <end position="243"/>
    </location>
</feature>
<feature type="transmembrane region" description="Helical" evidence="7">
    <location>
        <begin position="255"/>
        <end position="280"/>
    </location>
</feature>
<evidence type="ECO:0000313" key="10">
    <source>
        <dbReference type="Proteomes" id="UP000753256"/>
    </source>
</evidence>
<feature type="transmembrane region" description="Helical" evidence="7">
    <location>
        <begin position="191"/>
        <end position="214"/>
    </location>
</feature>
<evidence type="ECO:0000256" key="7">
    <source>
        <dbReference type="SAM" id="Phobius"/>
    </source>
</evidence>
<dbReference type="Proteomes" id="UP000753256">
    <property type="component" value="Unassembled WGS sequence"/>
</dbReference>
<evidence type="ECO:0000256" key="4">
    <source>
        <dbReference type="ARBA" id="ARBA00022989"/>
    </source>
</evidence>
<dbReference type="PANTHER" id="PTHR42718">
    <property type="entry name" value="MAJOR FACILITATOR SUPERFAMILY MULTIDRUG TRANSPORTER MFSC"/>
    <property type="match status" value="1"/>
</dbReference>
<comment type="caution">
    <text evidence="9">The sequence shown here is derived from an EMBL/GenBank/DDBJ whole genome shotgun (WGS) entry which is preliminary data.</text>
</comment>
<keyword evidence="4 7" id="KW-1133">Transmembrane helix</keyword>
<proteinExistence type="predicted"/>
<dbReference type="GO" id="GO:0022857">
    <property type="term" value="F:transmembrane transporter activity"/>
    <property type="evidence" value="ECO:0007669"/>
    <property type="project" value="InterPro"/>
</dbReference>
<dbReference type="AlphaFoldDB" id="A0A921LS07"/>
<protein>
    <submittedName>
        <fullName evidence="9">MFS transporter</fullName>
    </submittedName>
</protein>
<evidence type="ECO:0000256" key="1">
    <source>
        <dbReference type="ARBA" id="ARBA00004651"/>
    </source>
</evidence>
<feature type="transmembrane region" description="Helical" evidence="7">
    <location>
        <begin position="108"/>
        <end position="130"/>
    </location>
</feature>
<reference evidence="9" key="1">
    <citation type="journal article" date="2021" name="PeerJ">
        <title>Extensive microbial diversity within the chicken gut microbiome revealed by metagenomics and culture.</title>
        <authorList>
            <person name="Gilroy R."/>
            <person name="Ravi A."/>
            <person name="Getino M."/>
            <person name="Pursley I."/>
            <person name="Horton D.L."/>
            <person name="Alikhan N.F."/>
            <person name="Baker D."/>
            <person name="Gharbi K."/>
            <person name="Hall N."/>
            <person name="Watson M."/>
            <person name="Adriaenssens E.M."/>
            <person name="Foster-Nyarko E."/>
            <person name="Jarju S."/>
            <person name="Secka A."/>
            <person name="Antonio M."/>
            <person name="Oren A."/>
            <person name="Chaudhuri R.R."/>
            <person name="La Ragione R."/>
            <person name="Hildebrand F."/>
            <person name="Pallen M.J."/>
        </authorList>
    </citation>
    <scope>NUCLEOTIDE SEQUENCE</scope>
    <source>
        <strain evidence="9">ChiHjej13B12-9602</strain>
    </source>
</reference>
<dbReference type="Gene3D" id="1.20.1720.10">
    <property type="entry name" value="Multidrug resistance protein D"/>
    <property type="match status" value="1"/>
</dbReference>
<dbReference type="GO" id="GO:0005886">
    <property type="term" value="C:plasma membrane"/>
    <property type="evidence" value="ECO:0007669"/>
    <property type="project" value="UniProtKB-SubCell"/>
</dbReference>
<feature type="compositionally biased region" description="Basic residues" evidence="6">
    <location>
        <begin position="587"/>
        <end position="602"/>
    </location>
</feature>
<evidence type="ECO:0000256" key="6">
    <source>
        <dbReference type="SAM" id="MobiDB-lite"/>
    </source>
</evidence>
<organism evidence="9 10">
    <name type="scientific">Enorma phocaeensis</name>
    <dbReference type="NCBI Taxonomy" id="1871019"/>
    <lineage>
        <taxon>Bacteria</taxon>
        <taxon>Bacillati</taxon>
        <taxon>Actinomycetota</taxon>
        <taxon>Coriobacteriia</taxon>
        <taxon>Coriobacteriales</taxon>
        <taxon>Coriobacteriaceae</taxon>
        <taxon>Enorma</taxon>
    </lineage>
</organism>
<dbReference type="EMBL" id="DYUZ01000009">
    <property type="protein sequence ID" value="HJG36723.1"/>
    <property type="molecule type" value="Genomic_DNA"/>
</dbReference>